<dbReference type="RefSeq" id="WP_249697623.1">
    <property type="nucleotide sequence ID" value="NZ_JAMFLX010000002.1"/>
</dbReference>
<keyword evidence="2" id="KW-0378">Hydrolase</keyword>
<dbReference type="Gene3D" id="1.10.4080.10">
    <property type="entry name" value="ADP-ribosylation/Crystallin J1"/>
    <property type="match status" value="1"/>
</dbReference>
<proteinExistence type="inferred from homology"/>
<evidence type="ECO:0000313" key="4">
    <source>
        <dbReference type="EMBL" id="MCL6268792.1"/>
    </source>
</evidence>
<dbReference type="PANTHER" id="PTHR16222:SF24">
    <property type="entry name" value="ADP-RIBOSYLHYDROLASE ARH3"/>
    <property type="match status" value="1"/>
</dbReference>
<feature type="signal peptide" evidence="3">
    <location>
        <begin position="1"/>
        <end position="24"/>
    </location>
</feature>
<dbReference type="SUPFAM" id="SSF101478">
    <property type="entry name" value="ADP-ribosylglycohydrolase"/>
    <property type="match status" value="1"/>
</dbReference>
<protein>
    <submittedName>
        <fullName evidence="4">ADP-ribosylglycohydrolase family protein</fullName>
    </submittedName>
</protein>
<dbReference type="InterPro" id="IPR036705">
    <property type="entry name" value="Ribosyl_crysJ1_sf"/>
</dbReference>
<reference evidence="4 5" key="1">
    <citation type="submission" date="2022-05" db="EMBL/GenBank/DDBJ databases">
        <authorList>
            <person name="Park J.-S."/>
        </authorList>
    </citation>
    <scope>NUCLEOTIDE SEQUENCE [LARGE SCALE GENOMIC DNA]</scope>
    <source>
        <strain evidence="4 5">2012CJ34-2</strain>
    </source>
</reference>
<keyword evidence="3" id="KW-0732">Signal</keyword>
<evidence type="ECO:0000256" key="2">
    <source>
        <dbReference type="ARBA" id="ARBA00022801"/>
    </source>
</evidence>
<evidence type="ECO:0000256" key="1">
    <source>
        <dbReference type="ARBA" id="ARBA00010702"/>
    </source>
</evidence>
<name>A0ABT0PDG9_9GAMM</name>
<accession>A0ABT0PDG9</accession>
<keyword evidence="5" id="KW-1185">Reference proteome</keyword>
<dbReference type="Pfam" id="PF03747">
    <property type="entry name" value="ADP_ribosyl_GH"/>
    <property type="match status" value="1"/>
</dbReference>
<feature type="chain" id="PRO_5047135511" evidence="3">
    <location>
        <begin position="25"/>
        <end position="399"/>
    </location>
</feature>
<organism evidence="4 5">
    <name type="scientific">Parendozoicomonas callyspongiae</name>
    <dbReference type="NCBI Taxonomy" id="2942213"/>
    <lineage>
        <taxon>Bacteria</taxon>
        <taxon>Pseudomonadati</taxon>
        <taxon>Pseudomonadota</taxon>
        <taxon>Gammaproteobacteria</taxon>
        <taxon>Oceanospirillales</taxon>
        <taxon>Endozoicomonadaceae</taxon>
        <taxon>Parendozoicomonas</taxon>
    </lineage>
</organism>
<dbReference type="InterPro" id="IPR005502">
    <property type="entry name" value="Ribosyl_crysJ1"/>
</dbReference>
<sequence length="399" mass="44225">MNQQALARSMFLFVFWGLATGCQAQQSLQTWQVQQTQQAQQAQKGTLDGGMTNTSVLSHEDRATGAIMGLLVGDALGLGTHWYYDMAALEKDHGSWIDHYVDPKPDSDHKFAEVSKFRYEQGLRAGDISQTGQIYTLLLASLAEQGRFNPEDFWPRLDKFFKDLSGESYSGRYTESLIKLLIKKRRDGLAWDSPGMATGQDVSDGAQFSVLLAASYREPLELAREADRLLKVMYNDHSTRGNQIVYALVVQGLINGVAVQDLNIYLKGLARNKEIYQLVGSYDRFLTPGYGEVAQRQDLVRIEQPKYISHVYGMDCELMHIVPAAYYLFYRFPDSFEDATLAASNGGGNNMARAALTGAMAGAANGLSGIPAGFIEDLKDGKHFVALARSLERKVSTLN</sequence>
<dbReference type="Proteomes" id="UP001203338">
    <property type="component" value="Unassembled WGS sequence"/>
</dbReference>
<dbReference type="EMBL" id="JAMFLX010000002">
    <property type="protein sequence ID" value="MCL6268792.1"/>
    <property type="molecule type" value="Genomic_DNA"/>
</dbReference>
<dbReference type="InterPro" id="IPR050792">
    <property type="entry name" value="ADP-ribosylglycohydrolase"/>
</dbReference>
<comment type="similarity">
    <text evidence="1">Belongs to the ADP-ribosylglycohydrolase family.</text>
</comment>
<dbReference type="PANTHER" id="PTHR16222">
    <property type="entry name" value="ADP-RIBOSYLGLYCOHYDROLASE"/>
    <property type="match status" value="1"/>
</dbReference>
<evidence type="ECO:0000256" key="3">
    <source>
        <dbReference type="SAM" id="SignalP"/>
    </source>
</evidence>
<gene>
    <name evidence="4" type="ORF">M3P05_02355</name>
</gene>
<evidence type="ECO:0000313" key="5">
    <source>
        <dbReference type="Proteomes" id="UP001203338"/>
    </source>
</evidence>
<comment type="caution">
    <text evidence="4">The sequence shown here is derived from an EMBL/GenBank/DDBJ whole genome shotgun (WGS) entry which is preliminary data.</text>
</comment>